<gene>
    <name evidence="2" type="ORF">A2994_03545</name>
</gene>
<evidence type="ECO:0000313" key="3">
    <source>
        <dbReference type="Proteomes" id="UP000179010"/>
    </source>
</evidence>
<organism evidence="2 3">
    <name type="scientific">candidate division Kazan bacterium RIFCSPLOWO2_01_FULL_48_13</name>
    <dbReference type="NCBI Taxonomy" id="1798539"/>
    <lineage>
        <taxon>Bacteria</taxon>
        <taxon>Bacteria division Kazan-3B-28</taxon>
    </lineage>
</organism>
<dbReference type="Proteomes" id="UP000179010">
    <property type="component" value="Unassembled WGS sequence"/>
</dbReference>
<proteinExistence type="predicted"/>
<keyword evidence="1" id="KW-0732">Signal</keyword>
<protein>
    <submittedName>
        <fullName evidence="2">Uncharacterized protein</fullName>
    </submittedName>
</protein>
<feature type="signal peptide" evidence="1">
    <location>
        <begin position="1"/>
        <end position="24"/>
    </location>
</feature>
<name>A0A1F4PNM1_UNCK3</name>
<comment type="caution">
    <text evidence="2">The sequence shown here is derived from an EMBL/GenBank/DDBJ whole genome shotgun (WGS) entry which is preliminary data.</text>
</comment>
<evidence type="ECO:0000313" key="2">
    <source>
        <dbReference type="EMBL" id="OGB85200.1"/>
    </source>
</evidence>
<reference evidence="2 3" key="1">
    <citation type="journal article" date="2016" name="Nat. Commun.">
        <title>Thousands of microbial genomes shed light on interconnected biogeochemical processes in an aquifer system.</title>
        <authorList>
            <person name="Anantharaman K."/>
            <person name="Brown C.T."/>
            <person name="Hug L.A."/>
            <person name="Sharon I."/>
            <person name="Castelle C.J."/>
            <person name="Probst A.J."/>
            <person name="Thomas B.C."/>
            <person name="Singh A."/>
            <person name="Wilkins M.J."/>
            <person name="Karaoz U."/>
            <person name="Brodie E.L."/>
            <person name="Williams K.H."/>
            <person name="Hubbard S.S."/>
            <person name="Banfield J.F."/>
        </authorList>
    </citation>
    <scope>NUCLEOTIDE SEQUENCE [LARGE SCALE GENOMIC DNA]</scope>
</reference>
<dbReference type="AlphaFoldDB" id="A0A1F4PNM1"/>
<evidence type="ECO:0000256" key="1">
    <source>
        <dbReference type="SAM" id="SignalP"/>
    </source>
</evidence>
<dbReference type="EMBL" id="METE01000009">
    <property type="protein sequence ID" value="OGB85200.1"/>
    <property type="molecule type" value="Genomic_DNA"/>
</dbReference>
<feature type="chain" id="PRO_5009513294" evidence="1">
    <location>
        <begin position="25"/>
        <end position="314"/>
    </location>
</feature>
<accession>A0A1F4PNM1</accession>
<sequence length="314" mass="34644">MKRYILAVLIFVLFSLSFDSVAFASTDETITITVTVIGGSFKDTPKDPETVSITKEICLEGRMKAITEDNRKEEFGDATFVAAKNSKIVIIPPATEVIIWRLVPHASGIGITAFKSGDTHLPPQTYKDVAMIPELGAGEIAVVTWIMSPEPEAEKPTNKPAPTEGIWVNPLLNKSNKIIFSVTGEGMMDTIEGHVMPVLESSSPIRVTPVASCLNAFDILSTRWSDIDGKQLELYSIQAAVWQNGDDPIDLSKMGSGEYSIIWTDDEGLLLNDPGPFPEFELTGSNVSDTAKTFYAMWQWTNRKHTQGEWVWLE</sequence>